<keyword evidence="6" id="KW-1185">Reference proteome</keyword>
<dbReference type="SUPFAM" id="SSF160467">
    <property type="entry name" value="PH0987 N-terminal domain-like"/>
    <property type="match status" value="1"/>
</dbReference>
<dbReference type="RefSeq" id="WP_127123311.1">
    <property type="nucleotide sequence ID" value="NZ_BHXQ01000005.1"/>
</dbReference>
<keyword evidence="2 5" id="KW-0378">Hydrolase</keyword>
<keyword evidence="3" id="KW-0067">ATP-binding</keyword>
<dbReference type="Pfam" id="PF02682">
    <property type="entry name" value="CT_C_D"/>
    <property type="match status" value="1"/>
</dbReference>
<feature type="domain" description="Carboxyltransferase" evidence="4">
    <location>
        <begin position="5"/>
        <end position="212"/>
    </location>
</feature>
<dbReference type="InterPro" id="IPR010016">
    <property type="entry name" value="PxpB"/>
</dbReference>
<dbReference type="Proteomes" id="UP000288227">
    <property type="component" value="Unassembled WGS sequence"/>
</dbReference>
<protein>
    <submittedName>
        <fullName evidence="5">Allophanate hydrolase subunit 1</fullName>
    </submittedName>
</protein>
<sequence length="241" mass="26964">MEQKLVFHPLGDQAVLVSFGNSISQELSRAVYSLYHALRKNADPSWLDIIPAYASVTVVFEARQLATQSTSPYEAQVKKIRTVAELATEIQGKEQRKISIPVCYHPDFAFDSTAICKRMKLSEAELVDLHTEKSYFVYMIGFLPGFAYMGSVDPRIASPRLDKPRTLVPKGSVGIAGFQTGIYPFDSPGGWNIIGRTPINMFDLKNEEPVLLQPGDEVHFYAIDINTFNEMQQQQPVSVQS</sequence>
<evidence type="ECO:0000256" key="2">
    <source>
        <dbReference type="ARBA" id="ARBA00022801"/>
    </source>
</evidence>
<dbReference type="NCBIfam" id="TIGR00370">
    <property type="entry name" value="5-oxoprolinase subunit PxpB"/>
    <property type="match status" value="1"/>
</dbReference>
<dbReference type="SUPFAM" id="SSF50891">
    <property type="entry name" value="Cyclophilin-like"/>
    <property type="match status" value="1"/>
</dbReference>
<dbReference type="PANTHER" id="PTHR34698:SF2">
    <property type="entry name" value="5-OXOPROLINASE SUBUNIT B"/>
    <property type="match status" value="1"/>
</dbReference>
<dbReference type="Gene3D" id="2.40.100.10">
    <property type="entry name" value="Cyclophilin-like"/>
    <property type="match status" value="1"/>
</dbReference>
<evidence type="ECO:0000256" key="1">
    <source>
        <dbReference type="ARBA" id="ARBA00022741"/>
    </source>
</evidence>
<gene>
    <name evidence="5" type="ORF">SanaruYs_28930</name>
</gene>
<reference evidence="5 6" key="1">
    <citation type="submission" date="2018-11" db="EMBL/GenBank/DDBJ databases">
        <title>Chryseotalea sanarue gen. nov., sp., nov., a member of the family Cytophagaceae, isolated from a brackish lake in Hamamatsu Japan.</title>
        <authorList>
            <person name="Maejima Y."/>
            <person name="Iino T."/>
            <person name="Muraguchi Y."/>
            <person name="Fukuda K."/>
            <person name="Ohkuma M."/>
            <person name="Moriuchi R."/>
            <person name="Dohra H."/>
            <person name="Kimbara K."/>
            <person name="Shintani M."/>
        </authorList>
    </citation>
    <scope>NUCLEOTIDE SEQUENCE [LARGE SCALE GENOMIC DNA]</scope>
    <source>
        <strain evidence="5 6">Ys</strain>
    </source>
</reference>
<evidence type="ECO:0000256" key="3">
    <source>
        <dbReference type="ARBA" id="ARBA00022840"/>
    </source>
</evidence>
<dbReference type="GO" id="GO:0016787">
    <property type="term" value="F:hydrolase activity"/>
    <property type="evidence" value="ECO:0007669"/>
    <property type="project" value="UniProtKB-KW"/>
</dbReference>
<evidence type="ECO:0000313" key="5">
    <source>
        <dbReference type="EMBL" id="GCC52655.1"/>
    </source>
</evidence>
<dbReference type="InterPro" id="IPR003833">
    <property type="entry name" value="CT_C_D"/>
</dbReference>
<dbReference type="AlphaFoldDB" id="A0A401UCN9"/>
<dbReference type="OrthoDB" id="9778567at2"/>
<dbReference type="SMART" id="SM00796">
    <property type="entry name" value="AHS1"/>
    <property type="match status" value="1"/>
</dbReference>
<name>A0A401UCN9_9BACT</name>
<organism evidence="5 6">
    <name type="scientific">Chryseotalea sanaruensis</name>
    <dbReference type="NCBI Taxonomy" id="2482724"/>
    <lineage>
        <taxon>Bacteria</taxon>
        <taxon>Pseudomonadati</taxon>
        <taxon>Bacteroidota</taxon>
        <taxon>Cytophagia</taxon>
        <taxon>Cytophagales</taxon>
        <taxon>Chryseotaleaceae</taxon>
        <taxon>Chryseotalea</taxon>
    </lineage>
</organism>
<accession>A0A401UCN9</accession>
<dbReference type="GO" id="GO:0005524">
    <property type="term" value="F:ATP binding"/>
    <property type="evidence" value="ECO:0007669"/>
    <property type="project" value="UniProtKB-KW"/>
</dbReference>
<evidence type="ECO:0000259" key="4">
    <source>
        <dbReference type="SMART" id="SM00796"/>
    </source>
</evidence>
<keyword evidence="1" id="KW-0547">Nucleotide-binding</keyword>
<comment type="caution">
    <text evidence="5">The sequence shown here is derived from an EMBL/GenBank/DDBJ whole genome shotgun (WGS) entry which is preliminary data.</text>
</comment>
<dbReference type="EMBL" id="BHXQ01000005">
    <property type="protein sequence ID" value="GCC52655.1"/>
    <property type="molecule type" value="Genomic_DNA"/>
</dbReference>
<proteinExistence type="predicted"/>
<dbReference type="InterPro" id="IPR029000">
    <property type="entry name" value="Cyclophilin-like_dom_sf"/>
</dbReference>
<evidence type="ECO:0000313" key="6">
    <source>
        <dbReference type="Proteomes" id="UP000288227"/>
    </source>
</evidence>
<dbReference type="PANTHER" id="PTHR34698">
    <property type="entry name" value="5-OXOPROLINASE SUBUNIT B"/>
    <property type="match status" value="1"/>
</dbReference>
<dbReference type="Gene3D" id="3.30.1360.40">
    <property type="match status" value="1"/>
</dbReference>